<dbReference type="RefSeq" id="WP_377833758.1">
    <property type="nucleotide sequence ID" value="NZ_JBHRSK010000010.1"/>
</dbReference>
<evidence type="ECO:0000313" key="2">
    <source>
        <dbReference type="Proteomes" id="UP001595443"/>
    </source>
</evidence>
<accession>A0ABV7AJ92</accession>
<dbReference type="Proteomes" id="UP001595443">
    <property type="component" value="Unassembled WGS sequence"/>
</dbReference>
<organism evidence="1 2">
    <name type="scientific">Acidimangrovimonas pyrenivorans</name>
    <dbReference type="NCBI Taxonomy" id="2030798"/>
    <lineage>
        <taxon>Bacteria</taxon>
        <taxon>Pseudomonadati</taxon>
        <taxon>Pseudomonadota</taxon>
        <taxon>Alphaproteobacteria</taxon>
        <taxon>Rhodobacterales</taxon>
        <taxon>Paracoccaceae</taxon>
        <taxon>Acidimangrovimonas</taxon>
    </lineage>
</organism>
<name>A0ABV7AJ92_9RHOB</name>
<comment type="caution">
    <text evidence="1">The sequence shown here is derived from an EMBL/GenBank/DDBJ whole genome shotgun (WGS) entry which is preliminary data.</text>
</comment>
<dbReference type="EMBL" id="JBHRSK010000010">
    <property type="protein sequence ID" value="MFC2969051.1"/>
    <property type="molecule type" value="Genomic_DNA"/>
</dbReference>
<sequence length="151" mass="16016">MDLTKLLDGALSDHAFRLLNAWESGTPELRGAVSEDFARAEDMIRRMAKTELPLSKLVLGGKEVAASAHGILGQAIEGLNDAVREAAAKQDASSAQVLLLRRDAFAFLAHLAGLTSGAEPDIVNDIYRKTAADILARFDAREGAGAATKES</sequence>
<proteinExistence type="predicted"/>
<gene>
    <name evidence="1" type="ORF">ACFOES_13175</name>
</gene>
<keyword evidence="2" id="KW-1185">Reference proteome</keyword>
<evidence type="ECO:0000313" key="1">
    <source>
        <dbReference type="EMBL" id="MFC2969051.1"/>
    </source>
</evidence>
<protein>
    <submittedName>
        <fullName evidence="1">Uncharacterized protein</fullName>
    </submittedName>
</protein>
<reference evidence="2" key="1">
    <citation type="journal article" date="2019" name="Int. J. Syst. Evol. Microbiol.">
        <title>The Global Catalogue of Microorganisms (GCM) 10K type strain sequencing project: providing services to taxonomists for standard genome sequencing and annotation.</title>
        <authorList>
            <consortium name="The Broad Institute Genomics Platform"/>
            <consortium name="The Broad Institute Genome Sequencing Center for Infectious Disease"/>
            <person name="Wu L."/>
            <person name="Ma J."/>
        </authorList>
    </citation>
    <scope>NUCLEOTIDE SEQUENCE [LARGE SCALE GENOMIC DNA]</scope>
    <source>
        <strain evidence="2">KCTC 62192</strain>
    </source>
</reference>